<dbReference type="EMBL" id="NIQC01000021">
    <property type="protein sequence ID" value="OWZ83333.1"/>
    <property type="molecule type" value="Genomic_DNA"/>
</dbReference>
<reference evidence="2 3" key="1">
    <citation type="submission" date="2017-06" db="EMBL/GenBank/DDBJ databases">
        <title>Draft Genome Sequence of Natranaerobius trueperi halophilic, alkalithermophilic bacteria from soda lakes.</title>
        <authorList>
            <person name="Zhao B."/>
        </authorList>
    </citation>
    <scope>NUCLEOTIDE SEQUENCE [LARGE SCALE GENOMIC DNA]</scope>
    <source>
        <strain evidence="2 3">DSM 18760</strain>
    </source>
</reference>
<dbReference type="AlphaFoldDB" id="A0A226BWF7"/>
<dbReference type="InterPro" id="IPR010921">
    <property type="entry name" value="Trp_repressor/repl_initiator"/>
</dbReference>
<feature type="domain" description="Insertion element IS150 protein InsJ-like helix-turn-helix" evidence="1">
    <location>
        <begin position="11"/>
        <end position="59"/>
    </location>
</feature>
<evidence type="ECO:0000259" key="1">
    <source>
        <dbReference type="Pfam" id="PF13518"/>
    </source>
</evidence>
<dbReference type="OrthoDB" id="9797531at2"/>
<accession>A0A226BWF7</accession>
<protein>
    <recommendedName>
        <fullName evidence="1">Insertion element IS150 protein InsJ-like helix-turn-helix domain-containing protein</fullName>
    </recommendedName>
</protein>
<dbReference type="Pfam" id="PF13518">
    <property type="entry name" value="HTH_28"/>
    <property type="match status" value="1"/>
</dbReference>
<dbReference type="GO" id="GO:0043565">
    <property type="term" value="F:sequence-specific DNA binding"/>
    <property type="evidence" value="ECO:0007669"/>
    <property type="project" value="InterPro"/>
</dbReference>
<name>A0A226BWF7_9FIRM</name>
<proteinExistence type="predicted"/>
<evidence type="ECO:0000313" key="2">
    <source>
        <dbReference type="EMBL" id="OWZ83333.1"/>
    </source>
</evidence>
<evidence type="ECO:0000313" key="3">
    <source>
        <dbReference type="Proteomes" id="UP000214588"/>
    </source>
</evidence>
<dbReference type="Proteomes" id="UP000214588">
    <property type="component" value="Unassembled WGS sequence"/>
</dbReference>
<dbReference type="Gene3D" id="1.10.10.10">
    <property type="entry name" value="Winged helix-like DNA-binding domain superfamily/Winged helix DNA-binding domain"/>
    <property type="match status" value="1"/>
</dbReference>
<dbReference type="InterPro" id="IPR055247">
    <property type="entry name" value="InsJ-like_HTH"/>
</dbReference>
<organism evidence="2 3">
    <name type="scientific">Natranaerobius trueperi</name>
    <dbReference type="NCBI Taxonomy" id="759412"/>
    <lineage>
        <taxon>Bacteria</taxon>
        <taxon>Bacillati</taxon>
        <taxon>Bacillota</taxon>
        <taxon>Clostridia</taxon>
        <taxon>Natranaerobiales</taxon>
        <taxon>Natranaerobiaceae</taxon>
        <taxon>Natranaerobius</taxon>
    </lineage>
</organism>
<dbReference type="InterPro" id="IPR036388">
    <property type="entry name" value="WH-like_DNA-bd_sf"/>
</dbReference>
<comment type="caution">
    <text evidence="2">The sequence shown here is derived from an EMBL/GenBank/DDBJ whole genome shotgun (WGS) entry which is preliminary data.</text>
</comment>
<dbReference type="SUPFAM" id="SSF48295">
    <property type="entry name" value="TrpR-like"/>
    <property type="match status" value="1"/>
</dbReference>
<gene>
    <name evidence="2" type="ORF">CDO51_09365</name>
</gene>
<keyword evidence="3" id="KW-1185">Reference proteome</keyword>
<sequence length="60" mass="7182">MSKRKKYTAEEKYQIIREYQEGLGTLSDIACKYNIYRKTITQWIYKFDRYGTEGLVDSST</sequence>